<evidence type="ECO:0000313" key="1">
    <source>
        <dbReference type="EMBL" id="MUV14561.1"/>
    </source>
</evidence>
<proteinExistence type="predicted"/>
<dbReference type="AlphaFoldDB" id="A0A7C9LH35"/>
<organism evidence="1 2">
    <name type="scientific">Noviluteimonas gilva</name>
    <dbReference type="NCBI Taxonomy" id="2682097"/>
    <lineage>
        <taxon>Bacteria</taxon>
        <taxon>Pseudomonadati</taxon>
        <taxon>Pseudomonadota</taxon>
        <taxon>Gammaproteobacteria</taxon>
        <taxon>Lysobacterales</taxon>
        <taxon>Lysobacteraceae</taxon>
        <taxon>Noviluteimonas</taxon>
    </lineage>
</organism>
<dbReference type="Proteomes" id="UP000479692">
    <property type="component" value="Unassembled WGS sequence"/>
</dbReference>
<gene>
    <name evidence="1" type="ORF">GN331_10115</name>
</gene>
<evidence type="ECO:0000313" key="2">
    <source>
        <dbReference type="Proteomes" id="UP000479692"/>
    </source>
</evidence>
<comment type="caution">
    <text evidence="1">The sequence shown here is derived from an EMBL/GenBank/DDBJ whole genome shotgun (WGS) entry which is preliminary data.</text>
</comment>
<dbReference type="EMBL" id="WOXT01000002">
    <property type="protein sequence ID" value="MUV14561.1"/>
    <property type="molecule type" value="Genomic_DNA"/>
</dbReference>
<dbReference type="RefSeq" id="WP_156641849.1">
    <property type="nucleotide sequence ID" value="NZ_WOXT01000002.1"/>
</dbReference>
<name>A0A7C9LH35_9GAMM</name>
<accession>A0A7C9LH35</accession>
<reference evidence="1 2" key="1">
    <citation type="submission" date="2019-12" db="EMBL/GenBank/DDBJ databases">
        <authorList>
            <person name="Xu J."/>
        </authorList>
    </citation>
    <scope>NUCLEOTIDE SEQUENCE [LARGE SCALE GENOMIC DNA]</scope>
    <source>
        <strain evidence="1 2">HX-5-24</strain>
    </source>
</reference>
<sequence length="130" mass="14170">MAANQVHADIGDDNTSWVKLKCMTPASYPRAEEKTSADTFTPLTLEDIAVVEDGCIWEANESVIDGCALTLGKTAIVTPTLANARQQIEACLIRQGYERSVVVRTHQPPPTPCTSSYPLERCPMPVEPKP</sequence>
<protein>
    <submittedName>
        <fullName evidence="1">Uncharacterized protein</fullName>
    </submittedName>
</protein>
<keyword evidence="2" id="KW-1185">Reference proteome</keyword>